<keyword evidence="7 12" id="KW-0489">Methyltransferase</keyword>
<dbReference type="CDD" id="cd18084">
    <property type="entry name" value="RsmE-like"/>
    <property type="match status" value="1"/>
</dbReference>
<dbReference type="NCBIfam" id="NF008692">
    <property type="entry name" value="PRK11713.1-5"/>
    <property type="match status" value="1"/>
</dbReference>
<comment type="function">
    <text evidence="10 12">Specifically methylates the N3 position of the uracil ring of uridine 1498 (m3U1498) in 16S rRNA. Acts on the fully assembled 30S ribosomal subunit.</text>
</comment>
<dbReference type="GO" id="GO:0005737">
    <property type="term" value="C:cytoplasm"/>
    <property type="evidence" value="ECO:0007669"/>
    <property type="project" value="UniProtKB-SubCell"/>
</dbReference>
<organism evidence="15 16">
    <name type="scientific">Pelistega suis</name>
    <dbReference type="NCBI Taxonomy" id="1631957"/>
    <lineage>
        <taxon>Bacteria</taxon>
        <taxon>Pseudomonadati</taxon>
        <taxon>Pseudomonadota</taxon>
        <taxon>Betaproteobacteria</taxon>
        <taxon>Burkholderiales</taxon>
        <taxon>Alcaligenaceae</taxon>
        <taxon>Pelistega</taxon>
    </lineage>
</organism>
<keyword evidence="16" id="KW-1185">Reference proteome</keyword>
<evidence type="ECO:0000313" key="16">
    <source>
        <dbReference type="Proteomes" id="UP000537862"/>
    </source>
</evidence>
<name>A0A849P1T0_9BURK</name>
<keyword evidence="9 12" id="KW-0949">S-adenosyl-L-methionine</keyword>
<comment type="subcellular location">
    <subcellularLocation>
        <location evidence="1 12">Cytoplasm</location>
    </subcellularLocation>
</comment>
<keyword evidence="5 12" id="KW-0963">Cytoplasm</keyword>
<evidence type="ECO:0000256" key="9">
    <source>
        <dbReference type="ARBA" id="ARBA00022691"/>
    </source>
</evidence>
<comment type="caution">
    <text evidence="15">The sequence shown here is derived from an EMBL/GenBank/DDBJ whole genome shotgun (WGS) entry which is preliminary data.</text>
</comment>
<dbReference type="InterPro" id="IPR029028">
    <property type="entry name" value="Alpha/beta_knot_MTases"/>
</dbReference>
<reference evidence="15 16" key="1">
    <citation type="submission" date="2020-05" db="EMBL/GenBank/DDBJ databases">
        <authorList>
            <person name="Niu N."/>
        </authorList>
    </citation>
    <scope>NUCLEOTIDE SEQUENCE [LARGE SCALE GENOMIC DNA]</scope>
    <source>
        <strain evidence="15 16">3340-03</strain>
    </source>
</reference>
<evidence type="ECO:0000256" key="6">
    <source>
        <dbReference type="ARBA" id="ARBA00022552"/>
    </source>
</evidence>
<dbReference type="GO" id="GO:0070042">
    <property type="term" value="F:rRNA (uridine-N3-)-methyltransferase activity"/>
    <property type="evidence" value="ECO:0007669"/>
    <property type="project" value="TreeGrafter"/>
</dbReference>
<evidence type="ECO:0000256" key="10">
    <source>
        <dbReference type="ARBA" id="ARBA00025699"/>
    </source>
</evidence>
<sequence length="244" mass="26989">MALPRFFCPIPLENNTLITLPKEAAHHAGRSLRLREGTKIALFNGHGGEYQGILYFNEGIAQVQIDCFIEDNRQLCGNITLIQALASGDKMDWIIEKAVELGVNRFIPVAAERSVLQLSGARLEKRQQHWQAIIQSACEQSGRNTLMELLPVQHLKNVFNTTGDTDLFVADPDGELSLTEHLRQHPTMNNIGFFIGPEGGWSQKEVELMSKQGAIKIQFGSRILRTETAGLALSSASAAILGWI</sequence>
<accession>A0A849P1T0</accession>
<feature type="domain" description="Ribosomal RNA small subunit methyltransferase E PUA-like" evidence="14">
    <location>
        <begin position="20"/>
        <end position="54"/>
    </location>
</feature>
<dbReference type="Pfam" id="PF20260">
    <property type="entry name" value="PUA_4"/>
    <property type="match status" value="1"/>
</dbReference>
<proteinExistence type="inferred from homology"/>
<comment type="catalytic activity">
    <reaction evidence="11 12">
        <text>uridine(1498) in 16S rRNA + S-adenosyl-L-methionine = N(3)-methyluridine(1498) in 16S rRNA + S-adenosyl-L-homocysteine + H(+)</text>
        <dbReference type="Rhea" id="RHEA:42920"/>
        <dbReference type="Rhea" id="RHEA-COMP:10283"/>
        <dbReference type="Rhea" id="RHEA-COMP:10284"/>
        <dbReference type="ChEBI" id="CHEBI:15378"/>
        <dbReference type="ChEBI" id="CHEBI:57856"/>
        <dbReference type="ChEBI" id="CHEBI:59789"/>
        <dbReference type="ChEBI" id="CHEBI:65315"/>
        <dbReference type="ChEBI" id="CHEBI:74502"/>
        <dbReference type="EC" id="2.1.1.193"/>
    </reaction>
</comment>
<dbReference type="GO" id="GO:0070475">
    <property type="term" value="P:rRNA base methylation"/>
    <property type="evidence" value="ECO:0007669"/>
    <property type="project" value="TreeGrafter"/>
</dbReference>
<evidence type="ECO:0000256" key="3">
    <source>
        <dbReference type="ARBA" id="ARBA00012328"/>
    </source>
</evidence>
<dbReference type="InterPro" id="IPR029026">
    <property type="entry name" value="tRNA_m1G_MTases_N"/>
</dbReference>
<dbReference type="Gene3D" id="3.40.1280.10">
    <property type="match status" value="1"/>
</dbReference>
<evidence type="ECO:0000259" key="14">
    <source>
        <dbReference type="Pfam" id="PF20260"/>
    </source>
</evidence>
<dbReference type="SUPFAM" id="SSF75217">
    <property type="entry name" value="alpha/beta knot"/>
    <property type="match status" value="1"/>
</dbReference>
<evidence type="ECO:0000256" key="2">
    <source>
        <dbReference type="ARBA" id="ARBA00005528"/>
    </source>
</evidence>
<dbReference type="PIRSF" id="PIRSF015601">
    <property type="entry name" value="MTase_slr0722"/>
    <property type="match status" value="1"/>
</dbReference>
<dbReference type="SUPFAM" id="SSF88697">
    <property type="entry name" value="PUA domain-like"/>
    <property type="match status" value="1"/>
</dbReference>
<dbReference type="Proteomes" id="UP000537862">
    <property type="component" value="Unassembled WGS sequence"/>
</dbReference>
<evidence type="ECO:0000256" key="4">
    <source>
        <dbReference type="ARBA" id="ARBA00013673"/>
    </source>
</evidence>
<protein>
    <recommendedName>
        <fullName evidence="4 12">Ribosomal RNA small subunit methyltransferase E</fullName>
        <ecNumber evidence="3 12">2.1.1.193</ecNumber>
    </recommendedName>
</protein>
<dbReference type="NCBIfam" id="TIGR00046">
    <property type="entry name" value="RsmE family RNA methyltransferase"/>
    <property type="match status" value="1"/>
</dbReference>
<feature type="domain" description="Ribosomal RNA small subunit methyltransferase E methyltransferase" evidence="13">
    <location>
        <begin position="78"/>
        <end position="236"/>
    </location>
</feature>
<evidence type="ECO:0000259" key="13">
    <source>
        <dbReference type="Pfam" id="PF04452"/>
    </source>
</evidence>
<evidence type="ECO:0000256" key="5">
    <source>
        <dbReference type="ARBA" id="ARBA00022490"/>
    </source>
</evidence>
<keyword evidence="8 12" id="KW-0808">Transferase</keyword>
<dbReference type="Gene3D" id="2.40.240.20">
    <property type="entry name" value="Hypothetical PUA domain-like, domain 1"/>
    <property type="match status" value="1"/>
</dbReference>
<dbReference type="PANTHER" id="PTHR30027:SF3">
    <property type="entry name" value="16S RRNA (URACIL(1498)-N(3))-METHYLTRANSFERASE"/>
    <property type="match status" value="1"/>
</dbReference>
<comment type="similarity">
    <text evidence="2 12">Belongs to the RNA methyltransferase RsmE family.</text>
</comment>
<evidence type="ECO:0000256" key="12">
    <source>
        <dbReference type="PIRNR" id="PIRNR015601"/>
    </source>
</evidence>
<evidence type="ECO:0000256" key="1">
    <source>
        <dbReference type="ARBA" id="ARBA00004496"/>
    </source>
</evidence>
<dbReference type="InterPro" id="IPR015947">
    <property type="entry name" value="PUA-like_sf"/>
</dbReference>
<dbReference type="RefSeq" id="WP_171679645.1">
    <property type="nucleotide sequence ID" value="NZ_JABGBN010000001.1"/>
</dbReference>
<evidence type="ECO:0000256" key="8">
    <source>
        <dbReference type="ARBA" id="ARBA00022679"/>
    </source>
</evidence>
<dbReference type="InterPro" id="IPR046887">
    <property type="entry name" value="RsmE_PUA-like"/>
</dbReference>
<dbReference type="Pfam" id="PF04452">
    <property type="entry name" value="Methyltrans_RNA"/>
    <property type="match status" value="1"/>
</dbReference>
<gene>
    <name evidence="15" type="ORF">HKX39_02075</name>
</gene>
<dbReference type="EMBL" id="JABGBN010000001">
    <property type="protein sequence ID" value="NOL50966.1"/>
    <property type="molecule type" value="Genomic_DNA"/>
</dbReference>
<evidence type="ECO:0000256" key="7">
    <source>
        <dbReference type="ARBA" id="ARBA00022603"/>
    </source>
</evidence>
<dbReference type="AlphaFoldDB" id="A0A849P1T0"/>
<evidence type="ECO:0000313" key="15">
    <source>
        <dbReference type="EMBL" id="NOL50966.1"/>
    </source>
</evidence>
<evidence type="ECO:0000256" key="11">
    <source>
        <dbReference type="ARBA" id="ARBA00047944"/>
    </source>
</evidence>
<dbReference type="PANTHER" id="PTHR30027">
    <property type="entry name" value="RIBOSOMAL RNA SMALL SUBUNIT METHYLTRANSFERASE E"/>
    <property type="match status" value="1"/>
</dbReference>
<dbReference type="EC" id="2.1.1.193" evidence="3 12"/>
<dbReference type="InterPro" id="IPR006700">
    <property type="entry name" value="RsmE"/>
</dbReference>
<keyword evidence="6 12" id="KW-0698">rRNA processing</keyword>
<dbReference type="InterPro" id="IPR046886">
    <property type="entry name" value="RsmE_MTase_dom"/>
</dbReference>